<accession>A0ABQ2YEV4</accession>
<keyword evidence="6" id="KW-1185">Reference proteome</keyword>
<dbReference type="PANTHER" id="PTHR43132">
    <property type="entry name" value="ARSENICAL RESISTANCE OPERON REPRESSOR ARSR-RELATED"/>
    <property type="match status" value="1"/>
</dbReference>
<dbReference type="Pfam" id="PF12840">
    <property type="entry name" value="HTH_20"/>
    <property type="match status" value="1"/>
</dbReference>
<dbReference type="SUPFAM" id="SSF46785">
    <property type="entry name" value="Winged helix' DNA-binding domain"/>
    <property type="match status" value="1"/>
</dbReference>
<comment type="caution">
    <text evidence="5">The sequence shown here is derived from an EMBL/GenBank/DDBJ whole genome shotgun (WGS) entry which is preliminary data.</text>
</comment>
<dbReference type="RefSeq" id="WP_190022107.1">
    <property type="nucleotide sequence ID" value="NZ_BMUT01000005.1"/>
</dbReference>
<dbReference type="PANTHER" id="PTHR43132:SF8">
    <property type="entry name" value="HTH-TYPE TRANSCRIPTIONAL REGULATOR KMTR"/>
    <property type="match status" value="1"/>
</dbReference>
<dbReference type="InterPro" id="IPR036390">
    <property type="entry name" value="WH_DNA-bd_sf"/>
</dbReference>
<evidence type="ECO:0000256" key="2">
    <source>
        <dbReference type="ARBA" id="ARBA00023125"/>
    </source>
</evidence>
<dbReference type="Pfam" id="PF19361">
    <property type="entry name" value="DUF5937"/>
    <property type="match status" value="1"/>
</dbReference>
<keyword evidence="3" id="KW-0804">Transcription</keyword>
<dbReference type="InterPro" id="IPR001845">
    <property type="entry name" value="HTH_ArsR_DNA-bd_dom"/>
</dbReference>
<dbReference type="InterPro" id="IPR036388">
    <property type="entry name" value="WH-like_DNA-bd_sf"/>
</dbReference>
<feature type="domain" description="HTH arsR-type" evidence="4">
    <location>
        <begin position="256"/>
        <end position="323"/>
    </location>
</feature>
<keyword evidence="1" id="KW-0805">Transcription regulation</keyword>
<evidence type="ECO:0000259" key="4">
    <source>
        <dbReference type="SMART" id="SM00418"/>
    </source>
</evidence>
<dbReference type="CDD" id="cd00090">
    <property type="entry name" value="HTH_ARSR"/>
    <property type="match status" value="1"/>
</dbReference>
<dbReference type="SMART" id="SM00418">
    <property type="entry name" value="HTH_ARSR"/>
    <property type="match status" value="1"/>
</dbReference>
<dbReference type="EMBL" id="BMUT01000005">
    <property type="protein sequence ID" value="GGX82029.1"/>
    <property type="molecule type" value="Genomic_DNA"/>
</dbReference>
<evidence type="ECO:0000256" key="3">
    <source>
        <dbReference type="ARBA" id="ARBA00023163"/>
    </source>
</evidence>
<dbReference type="InterPro" id="IPR011991">
    <property type="entry name" value="ArsR-like_HTH"/>
</dbReference>
<keyword evidence="2" id="KW-0238">DNA-binding</keyword>
<protein>
    <submittedName>
        <fullName evidence="5">Transcriptional regulator</fullName>
    </submittedName>
</protein>
<proteinExistence type="predicted"/>
<evidence type="ECO:0000256" key="1">
    <source>
        <dbReference type="ARBA" id="ARBA00023015"/>
    </source>
</evidence>
<name>A0ABQ2YEV4_9ACTN</name>
<evidence type="ECO:0000313" key="5">
    <source>
        <dbReference type="EMBL" id="GGX82029.1"/>
    </source>
</evidence>
<reference evidence="6" key="1">
    <citation type="journal article" date="2019" name="Int. J. Syst. Evol. Microbiol.">
        <title>The Global Catalogue of Microorganisms (GCM) 10K type strain sequencing project: providing services to taxonomists for standard genome sequencing and annotation.</title>
        <authorList>
            <consortium name="The Broad Institute Genomics Platform"/>
            <consortium name="The Broad Institute Genome Sequencing Center for Infectious Disease"/>
            <person name="Wu L."/>
            <person name="Ma J."/>
        </authorList>
    </citation>
    <scope>NUCLEOTIDE SEQUENCE [LARGE SCALE GENOMIC DNA]</scope>
    <source>
        <strain evidence="6">JCM 4586</strain>
    </source>
</reference>
<dbReference type="Gene3D" id="1.10.10.10">
    <property type="entry name" value="Winged helix-like DNA-binding domain superfamily/Winged helix DNA-binding domain"/>
    <property type="match status" value="1"/>
</dbReference>
<dbReference type="InterPro" id="IPR051011">
    <property type="entry name" value="Metal_resp_trans_reg"/>
</dbReference>
<gene>
    <name evidence="5" type="ORF">GCM10010324_29510</name>
</gene>
<sequence length="329" mass="35553">MPLHMHFAPDDLLRCRFGISPLWETHQCLYTLLRPERHGYHLPWLRRAREAAATLDLTALSLLMPGGGHHPDFLCPPPEGPLESFEDELARVRATDPGVARDEFARSLACTPGAVGSPAGRAILADPEGAIRDLTALLERAWHQLLVPEWPRLRALLEADVAFHARRLADGGLERLFAGLHPSLVWADDTLTVRHRNDHSRSLGGRGLMLVPSVFAWPDVIGGFASPWQATVVYPARGIGGLWAEQDARAADSLARLLGPNRAALLASLTEPASTTALAARHGLALSSVSAHLSILRAAGLLTSRRHSHQVLYERTPLGMALAGGGAGE</sequence>
<organism evidence="5 6">
    <name type="scientific">Streptomyces hiroshimensis</name>
    <dbReference type="NCBI Taxonomy" id="66424"/>
    <lineage>
        <taxon>Bacteria</taxon>
        <taxon>Bacillati</taxon>
        <taxon>Actinomycetota</taxon>
        <taxon>Actinomycetes</taxon>
        <taxon>Kitasatosporales</taxon>
        <taxon>Streptomycetaceae</taxon>
        <taxon>Streptomyces</taxon>
    </lineage>
</organism>
<evidence type="ECO:0000313" key="6">
    <source>
        <dbReference type="Proteomes" id="UP000659223"/>
    </source>
</evidence>
<dbReference type="InterPro" id="IPR045981">
    <property type="entry name" value="DUF5937"/>
</dbReference>
<dbReference type="Proteomes" id="UP000659223">
    <property type="component" value="Unassembled WGS sequence"/>
</dbReference>